<dbReference type="STRING" id="262209.AWH69_06580"/>
<protein>
    <submittedName>
        <fullName evidence="2">Uncharacterized protein</fullName>
    </submittedName>
</protein>
<gene>
    <name evidence="2" type="ORF">AWH69_06580</name>
</gene>
<feature type="transmembrane region" description="Helical" evidence="1">
    <location>
        <begin position="234"/>
        <end position="258"/>
    </location>
</feature>
<dbReference type="EMBL" id="LQZG01000002">
    <property type="protein sequence ID" value="OAB87709.1"/>
    <property type="molecule type" value="Genomic_DNA"/>
</dbReference>
<accession>A0A176QD61</accession>
<dbReference type="RefSeq" id="WP_068273344.1">
    <property type="nucleotide sequence ID" value="NZ_LQZG01000002.1"/>
</dbReference>
<dbReference type="Proteomes" id="UP000076976">
    <property type="component" value="Unassembled WGS sequence"/>
</dbReference>
<reference evidence="2 3" key="1">
    <citation type="submission" date="2016-01" db="EMBL/GenBank/DDBJ databases">
        <title>Janibacter melonis strain CD11_4 genome sequencing and assembly.</title>
        <authorList>
            <person name="Nair G.R."/>
            <person name="Kaur G."/>
            <person name="Chander A.M."/>
            <person name="Mayilraj S."/>
        </authorList>
    </citation>
    <scope>NUCLEOTIDE SEQUENCE [LARGE SCALE GENOMIC DNA]</scope>
    <source>
        <strain evidence="2 3">CD11-4</strain>
    </source>
</reference>
<feature type="transmembrane region" description="Helical" evidence="1">
    <location>
        <begin position="298"/>
        <end position="317"/>
    </location>
</feature>
<keyword evidence="1" id="KW-0812">Transmembrane</keyword>
<keyword evidence="3" id="KW-1185">Reference proteome</keyword>
<keyword evidence="1" id="KW-1133">Transmembrane helix</keyword>
<evidence type="ECO:0000256" key="1">
    <source>
        <dbReference type="SAM" id="Phobius"/>
    </source>
</evidence>
<feature type="transmembrane region" description="Helical" evidence="1">
    <location>
        <begin position="131"/>
        <end position="152"/>
    </location>
</feature>
<comment type="caution">
    <text evidence="2">The sequence shown here is derived from an EMBL/GenBank/DDBJ whole genome shotgun (WGS) entry which is preliminary data.</text>
</comment>
<keyword evidence="1" id="KW-0472">Membrane</keyword>
<organism evidence="2 3">
    <name type="scientific">Janibacter melonis</name>
    <dbReference type="NCBI Taxonomy" id="262209"/>
    <lineage>
        <taxon>Bacteria</taxon>
        <taxon>Bacillati</taxon>
        <taxon>Actinomycetota</taxon>
        <taxon>Actinomycetes</taxon>
        <taxon>Micrococcales</taxon>
        <taxon>Intrasporangiaceae</taxon>
        <taxon>Janibacter</taxon>
    </lineage>
</organism>
<evidence type="ECO:0000313" key="3">
    <source>
        <dbReference type="Proteomes" id="UP000076976"/>
    </source>
</evidence>
<dbReference type="Pfam" id="PF19877">
    <property type="entry name" value="DUF6350"/>
    <property type="match status" value="1"/>
</dbReference>
<dbReference type="InterPro" id="IPR045931">
    <property type="entry name" value="DUF6350"/>
</dbReference>
<proteinExistence type="predicted"/>
<feature type="transmembrane region" description="Helical" evidence="1">
    <location>
        <begin position="77"/>
        <end position="97"/>
    </location>
</feature>
<dbReference type="AlphaFoldDB" id="A0A176QD61"/>
<feature type="transmembrane region" description="Helical" evidence="1">
    <location>
        <begin position="337"/>
        <end position="356"/>
    </location>
</feature>
<name>A0A176QD61_9MICO</name>
<feature type="transmembrane region" description="Helical" evidence="1">
    <location>
        <begin position="28"/>
        <end position="48"/>
    </location>
</feature>
<evidence type="ECO:0000313" key="2">
    <source>
        <dbReference type="EMBL" id="OAB87709.1"/>
    </source>
</evidence>
<feature type="transmembrane region" description="Helical" evidence="1">
    <location>
        <begin position="196"/>
        <end position="222"/>
    </location>
</feature>
<sequence length="400" mass="40607">MTVIDRIRSATADETGDQRPELAALGRGALTAAATWVVVTALVLTAVLLSGGDAPVGGSIGAGSAVWLALGGARLGLGTATIALVPLLALALLVWAARTGARRVLREVEGSPFAPELTWRERVVQPGTRVAGAWLAGYALAALAAWGASLAGPFDVRPLSLLLPVLVVPLLALALGDDEVGAGLLGLLPVALRRAVVPGLRTAGALVLAGSLLVVVMVVVHLSRVLHVHSELDAGVAGGALLAALQVLALPNLGLWGLGWLAGPGFSVSLGAETTWANSQTALLPMVPVLAAHPEPGALPWVARLSVLVPVLLGAWLARQSLARISRLSRTVDKAAVVGCAVVVAALAVALLDAVAGGSLGSERLARIGVPAPRLALALVVDLGIGAALVLAHDWWRLRR</sequence>
<feature type="transmembrane region" description="Helical" evidence="1">
    <location>
        <begin position="376"/>
        <end position="396"/>
    </location>
</feature>